<feature type="region of interest" description="Disordered" evidence="1">
    <location>
        <begin position="1"/>
        <end position="50"/>
    </location>
</feature>
<reference evidence="2 3" key="1">
    <citation type="submission" date="2016-05" db="EMBL/GenBank/DDBJ databases">
        <title>Genome sequencing reveals origins of a unique bacterial endosymbiosis in the earliest lineages of terrestrial Fungi.</title>
        <authorList>
            <consortium name="DOE Joint Genome Institute"/>
            <person name="Uehling J."/>
            <person name="Gryganskyi A."/>
            <person name="Hameed K."/>
            <person name="Tschaplinski T."/>
            <person name="Misztal P."/>
            <person name="Wu S."/>
            <person name="Desiro A."/>
            <person name="Vande Pol N."/>
            <person name="Du Z.-Y."/>
            <person name="Zienkiewicz A."/>
            <person name="Zienkiewicz K."/>
            <person name="Morin E."/>
            <person name="Tisserant E."/>
            <person name="Splivallo R."/>
            <person name="Hainaut M."/>
            <person name="Henrissat B."/>
            <person name="Ohm R."/>
            <person name="Kuo A."/>
            <person name="Yan J."/>
            <person name="Lipzen A."/>
            <person name="Nolan M."/>
            <person name="Labutti K."/>
            <person name="Barry K."/>
            <person name="Goldstein A."/>
            <person name="Labbe J."/>
            <person name="Schadt C."/>
            <person name="Tuskan G."/>
            <person name="Grigoriev I."/>
            <person name="Martin F."/>
            <person name="Vilgalys R."/>
            <person name="Bonito G."/>
        </authorList>
    </citation>
    <scope>NUCLEOTIDE SEQUENCE [LARGE SCALE GENOMIC DNA]</scope>
    <source>
        <strain evidence="2 3">AG-77</strain>
    </source>
</reference>
<feature type="compositionally biased region" description="Low complexity" evidence="1">
    <location>
        <begin position="196"/>
        <end position="212"/>
    </location>
</feature>
<organism evidence="2 3">
    <name type="scientific">Linnemannia elongata AG-77</name>
    <dbReference type="NCBI Taxonomy" id="1314771"/>
    <lineage>
        <taxon>Eukaryota</taxon>
        <taxon>Fungi</taxon>
        <taxon>Fungi incertae sedis</taxon>
        <taxon>Mucoromycota</taxon>
        <taxon>Mortierellomycotina</taxon>
        <taxon>Mortierellomycetes</taxon>
        <taxon>Mortierellales</taxon>
        <taxon>Mortierellaceae</taxon>
        <taxon>Linnemannia</taxon>
    </lineage>
</organism>
<dbReference type="AlphaFoldDB" id="A0A197JD30"/>
<evidence type="ECO:0000313" key="2">
    <source>
        <dbReference type="EMBL" id="OAQ22406.1"/>
    </source>
</evidence>
<feature type="compositionally biased region" description="Low complexity" evidence="1">
    <location>
        <begin position="234"/>
        <end position="243"/>
    </location>
</feature>
<dbReference type="OrthoDB" id="2445701at2759"/>
<gene>
    <name evidence="2" type="ORF">K457DRAFT_143457</name>
</gene>
<protein>
    <submittedName>
        <fullName evidence="2">Uncharacterized protein</fullName>
    </submittedName>
</protein>
<keyword evidence="3" id="KW-1185">Reference proteome</keyword>
<feature type="compositionally biased region" description="Basic and acidic residues" evidence="1">
    <location>
        <begin position="38"/>
        <end position="50"/>
    </location>
</feature>
<feature type="compositionally biased region" description="Low complexity" evidence="1">
    <location>
        <begin position="261"/>
        <end position="271"/>
    </location>
</feature>
<proteinExistence type="predicted"/>
<feature type="region of interest" description="Disordered" evidence="1">
    <location>
        <begin position="194"/>
        <end position="276"/>
    </location>
</feature>
<feature type="compositionally biased region" description="Basic residues" evidence="1">
    <location>
        <begin position="27"/>
        <end position="37"/>
    </location>
</feature>
<evidence type="ECO:0000313" key="3">
    <source>
        <dbReference type="Proteomes" id="UP000078512"/>
    </source>
</evidence>
<feature type="compositionally biased region" description="Basic residues" evidence="1">
    <location>
        <begin position="1"/>
        <end position="12"/>
    </location>
</feature>
<name>A0A197JD30_9FUNG</name>
<dbReference type="EMBL" id="KV442169">
    <property type="protein sequence ID" value="OAQ22406.1"/>
    <property type="molecule type" value="Genomic_DNA"/>
</dbReference>
<accession>A0A197JD30</accession>
<dbReference type="Proteomes" id="UP000078512">
    <property type="component" value="Unassembled WGS sequence"/>
</dbReference>
<sequence length="404" mass="43123">MASLIRTHHLSTRNRPLPPSSGYPYYHHSHSHSHRSAHRQELKGQQKEQVQDYRREMQSIPAYHDPRGHISPMVTRRVGRNELLRTGSNCGGSGGGGHQGSTMDPGFNNVTANHDLQFVVQPAGRGPFAANHGNTVAGAQMYALSGTGTSPSITSTYEFSSGVNNGSSASAIPDSVNITASSNKIRIPVSAVKALPSSSSSPGSPSGQSNSSHVFKPTSATTSSSGRDRGVIRTTLSSASTSTTGGGSQGRRKASPGKTTQQQQQQHQQQQPKDRQSFHATLIDLFGRDKKSLLCPKCHQEGNIHRDGISEGKMRFTCNTMVPAATAASVGKRRKCNKHFYERAIHTMLIEVVRRQHGALAVVGGISMAAEASDLEGGFCTDMSSASPEITPWHHPLLAGGSAF</sequence>
<evidence type="ECO:0000256" key="1">
    <source>
        <dbReference type="SAM" id="MobiDB-lite"/>
    </source>
</evidence>